<evidence type="ECO:0000313" key="1">
    <source>
        <dbReference type="EMBL" id="MDF9279208.1"/>
    </source>
</evidence>
<gene>
    <name evidence="1" type="ORF">P4U43_15570</name>
</gene>
<accession>A0ABT6CZA3</accession>
<name>A0ABT6CZA3_9MICC</name>
<comment type="caution">
    <text evidence="1">The sequence shown here is derived from an EMBL/GenBank/DDBJ whole genome shotgun (WGS) entry which is preliminary data.</text>
</comment>
<organism evidence="1 2">
    <name type="scientific">Arthrobacter vasquezii</name>
    <dbReference type="NCBI Taxonomy" id="2977629"/>
    <lineage>
        <taxon>Bacteria</taxon>
        <taxon>Bacillati</taxon>
        <taxon>Actinomycetota</taxon>
        <taxon>Actinomycetes</taxon>
        <taxon>Micrococcales</taxon>
        <taxon>Micrococcaceae</taxon>
        <taxon>Arthrobacter</taxon>
    </lineage>
</organism>
<protein>
    <recommendedName>
        <fullName evidence="3">NERD domain-containing protein</fullName>
    </recommendedName>
</protein>
<reference evidence="1 2" key="1">
    <citation type="journal article" date="2023" name="Int. J. Syst. Evol. Microbiol.">
        <title>Arthrobacter vasquezii sp. nov., isolated from a soil sample from Union Glacier, Antarctica.</title>
        <authorList>
            <person name="Valenzuela-Ibaceta F."/>
            <person name="Carrasco V."/>
            <person name="Lagos-Moraga S."/>
            <person name="Dietz-Vargas C."/>
            <person name="Navarro C.A."/>
            <person name="Perez-Donoso J.M."/>
        </authorList>
    </citation>
    <scope>NUCLEOTIDE SEQUENCE [LARGE SCALE GENOMIC DNA]</scope>
    <source>
        <strain evidence="1 2">EH-1B-1</strain>
    </source>
</reference>
<dbReference type="RefSeq" id="WP_277359557.1">
    <property type="nucleotide sequence ID" value="NZ_JAROKN010000064.1"/>
</dbReference>
<keyword evidence="2" id="KW-1185">Reference proteome</keyword>
<dbReference type="EMBL" id="JAROKN010000064">
    <property type="protein sequence ID" value="MDF9279208.1"/>
    <property type="molecule type" value="Genomic_DNA"/>
</dbReference>
<dbReference type="Proteomes" id="UP001220456">
    <property type="component" value="Unassembled WGS sequence"/>
</dbReference>
<evidence type="ECO:0000313" key="2">
    <source>
        <dbReference type="Proteomes" id="UP001220456"/>
    </source>
</evidence>
<proteinExistence type="predicted"/>
<sequence length="363" mass="39926">MHSLLDDDVWAFANCRVEAPGLPVAEIDWFFYNTRTGCLMLSEWKRFPAPVSFAADTGKEWLLANGADVPNPIEQVSRQLDAVRMVIRRSVLPQHFARFNDQELRLAQCVYSPQIDSATVVERIRFGKVYGTLEELASVVQTLPNPSPLLLNDHDDARLSLARALCALFRCSMSSGVEAKLRPAPAKAPAARTDVAKRVSEIHREIAKLHLELAELTLTAESTASSKPPSVPSPPTTKSLITTSAATLKAPAAQVKTVMISEHARMQKHLSSRLKSLNGSKEIAAEALRQAWRSVLADQMLHGPHGLSVSLFASIATPYIKEHHGSVQKLVGMQPRKWCMLQAEQAGLKPRDVAGKPSNIRVR</sequence>
<evidence type="ECO:0008006" key="3">
    <source>
        <dbReference type="Google" id="ProtNLM"/>
    </source>
</evidence>